<feature type="transmembrane region" description="Helical" evidence="1">
    <location>
        <begin position="90"/>
        <end position="111"/>
    </location>
</feature>
<comment type="caution">
    <text evidence="2">The sequence shown here is derived from an EMBL/GenBank/DDBJ whole genome shotgun (WGS) entry which is preliminary data.</text>
</comment>
<reference evidence="2 3" key="1">
    <citation type="journal article" date="2014" name="Genome Announc.">
        <title>Draft Genome Sequence of Cytophaga fermentans JCM 21142T, a Facultative Anaerobe Isolated from Marine Mud.</title>
        <authorList>
            <person name="Starns D."/>
            <person name="Oshima K."/>
            <person name="Suda W."/>
            <person name="Iino T."/>
            <person name="Yuki M."/>
            <person name="Inoue J."/>
            <person name="Kitamura K."/>
            <person name="Iida T."/>
            <person name="Darby A."/>
            <person name="Hattori M."/>
            <person name="Ohkuma M."/>
        </authorList>
    </citation>
    <scope>NUCLEOTIDE SEQUENCE [LARGE SCALE GENOMIC DNA]</scope>
    <source>
        <strain evidence="2 3">JCM 21142</strain>
    </source>
</reference>
<proteinExistence type="predicted"/>
<dbReference type="Proteomes" id="UP000019402">
    <property type="component" value="Unassembled WGS sequence"/>
</dbReference>
<name>W7YE71_9BACT</name>
<keyword evidence="1" id="KW-0812">Transmembrane</keyword>
<evidence type="ECO:0000256" key="1">
    <source>
        <dbReference type="SAM" id="Phobius"/>
    </source>
</evidence>
<keyword evidence="3" id="KW-1185">Reference proteome</keyword>
<dbReference type="EMBL" id="BAMD01000121">
    <property type="protein sequence ID" value="GAF05773.1"/>
    <property type="molecule type" value="Genomic_DNA"/>
</dbReference>
<dbReference type="AlphaFoldDB" id="W7YE71"/>
<evidence type="ECO:0000313" key="2">
    <source>
        <dbReference type="EMBL" id="GAF05773.1"/>
    </source>
</evidence>
<keyword evidence="1" id="KW-1133">Transmembrane helix</keyword>
<dbReference type="STRING" id="869213.GCA_000517085_03839"/>
<feature type="transmembrane region" description="Helical" evidence="1">
    <location>
        <begin position="117"/>
        <end position="138"/>
    </location>
</feature>
<evidence type="ECO:0000313" key="3">
    <source>
        <dbReference type="Proteomes" id="UP000019402"/>
    </source>
</evidence>
<accession>W7YE71</accession>
<gene>
    <name evidence="2" type="ORF">JCM21142_104525</name>
</gene>
<dbReference type="RefSeq" id="WP_027473174.1">
    <property type="nucleotide sequence ID" value="NZ_BAMD01000121.1"/>
</dbReference>
<organism evidence="2 3">
    <name type="scientific">Saccharicrinis fermentans DSM 9555 = JCM 21142</name>
    <dbReference type="NCBI Taxonomy" id="869213"/>
    <lineage>
        <taxon>Bacteria</taxon>
        <taxon>Pseudomonadati</taxon>
        <taxon>Bacteroidota</taxon>
        <taxon>Bacteroidia</taxon>
        <taxon>Marinilabiliales</taxon>
        <taxon>Marinilabiliaceae</taxon>
        <taxon>Saccharicrinis</taxon>
    </lineage>
</organism>
<sequence>MIIILKQKGTSQDANGVCENIQRALKIKGYELYSKTSSHVYYSKIISGVGSFGWDYFFKKVSVLNQGNIRIEKECAHILIYAHISSIKGLLFYGIALTLVSLLFCFMLDLSFIGASFFLALMLFILIIIRYCVASFFVKSLIEKDK</sequence>
<keyword evidence="1" id="KW-0472">Membrane</keyword>
<protein>
    <submittedName>
        <fullName evidence="2">Uncharacterized protein</fullName>
    </submittedName>
</protein>